<sequence>MVSASTSGEAAAQALRALRRAAQLHTERRAATSKPGKPVAQNARRGRGMGSDATQLSQPATQQSQMGFSQADTVPGDQCCSQRDDRDALASLSTQTPSNMQSSSLDTSRASQVFSQPVRATQPANPAPQWMHPSSQHHLDQQSFGMHQQHSHAPSLSQPLWPSSQHDGPSCAWPSSQPQLTDQIRMPVQQNLLHPSTYHPQAQSSVAEAAAALAAALAPLAGAGGHGVVRRRYRCKAPPPPCSPHSTVRPRSPSVSSTPCRSRNDMHWKRRRVRRQKSQAEVVKEVSTETIRTCVGRLSEDLRRKDKERAAGRTKCQKAASMVLRLLNEHQRACRESGEALAGTIKAADAALSAVVALERLHCTEQGRLSAPPMPARSRATSLPMGLPTGSVNMSKRKRRIDGITA</sequence>
<evidence type="ECO:0000313" key="3">
    <source>
        <dbReference type="Proteomes" id="UP001178507"/>
    </source>
</evidence>
<comment type="caution">
    <text evidence="2">The sequence shown here is derived from an EMBL/GenBank/DDBJ whole genome shotgun (WGS) entry which is preliminary data.</text>
</comment>
<gene>
    <name evidence="2" type="ORF">EVOR1521_LOCUS29997</name>
</gene>
<keyword evidence="3" id="KW-1185">Reference proteome</keyword>
<reference evidence="2" key="1">
    <citation type="submission" date="2023-08" db="EMBL/GenBank/DDBJ databases">
        <authorList>
            <person name="Chen Y."/>
            <person name="Shah S."/>
            <person name="Dougan E. K."/>
            <person name="Thang M."/>
            <person name="Chan C."/>
        </authorList>
    </citation>
    <scope>NUCLEOTIDE SEQUENCE</scope>
</reference>
<protein>
    <submittedName>
        <fullName evidence="2">Uncharacterized protein</fullName>
    </submittedName>
</protein>
<feature type="compositionally biased region" description="Low complexity" evidence="1">
    <location>
        <begin position="10"/>
        <end position="24"/>
    </location>
</feature>
<organism evidence="2 3">
    <name type="scientific">Effrenium voratum</name>
    <dbReference type="NCBI Taxonomy" id="2562239"/>
    <lineage>
        <taxon>Eukaryota</taxon>
        <taxon>Sar</taxon>
        <taxon>Alveolata</taxon>
        <taxon>Dinophyceae</taxon>
        <taxon>Suessiales</taxon>
        <taxon>Symbiodiniaceae</taxon>
        <taxon>Effrenium</taxon>
    </lineage>
</organism>
<feature type="region of interest" description="Disordered" evidence="1">
    <location>
        <begin position="238"/>
        <end position="276"/>
    </location>
</feature>
<dbReference type="EMBL" id="CAUJNA010003730">
    <property type="protein sequence ID" value="CAJ1408727.1"/>
    <property type="molecule type" value="Genomic_DNA"/>
</dbReference>
<feature type="region of interest" description="Disordered" evidence="1">
    <location>
        <begin position="368"/>
        <end position="406"/>
    </location>
</feature>
<feature type="compositionally biased region" description="Polar residues" evidence="1">
    <location>
        <begin position="91"/>
        <end position="124"/>
    </location>
</feature>
<feature type="region of interest" description="Disordered" evidence="1">
    <location>
        <begin position="1"/>
        <end position="178"/>
    </location>
</feature>
<feature type="compositionally biased region" description="Low complexity" evidence="1">
    <location>
        <begin position="154"/>
        <end position="165"/>
    </location>
</feature>
<feature type="compositionally biased region" description="Low complexity" evidence="1">
    <location>
        <begin position="244"/>
        <end position="261"/>
    </location>
</feature>
<evidence type="ECO:0000256" key="1">
    <source>
        <dbReference type="SAM" id="MobiDB-lite"/>
    </source>
</evidence>
<name>A0AA36NIP1_9DINO</name>
<accession>A0AA36NIP1</accession>
<evidence type="ECO:0000313" key="2">
    <source>
        <dbReference type="EMBL" id="CAJ1408727.1"/>
    </source>
</evidence>
<dbReference type="Proteomes" id="UP001178507">
    <property type="component" value="Unassembled WGS sequence"/>
</dbReference>
<feature type="compositionally biased region" description="Polar residues" evidence="1">
    <location>
        <begin position="52"/>
        <end position="72"/>
    </location>
</feature>
<dbReference type="AlphaFoldDB" id="A0AA36NIP1"/>
<feature type="compositionally biased region" description="Polar residues" evidence="1">
    <location>
        <begin position="132"/>
        <end position="152"/>
    </location>
</feature>
<proteinExistence type="predicted"/>